<feature type="domain" description="Protein kinase" evidence="7">
    <location>
        <begin position="10"/>
        <end position="262"/>
    </location>
</feature>
<evidence type="ECO:0000256" key="4">
    <source>
        <dbReference type="ARBA" id="ARBA00022777"/>
    </source>
</evidence>
<accession>A0A285P4C4</accession>
<dbReference type="InterPro" id="IPR011009">
    <property type="entry name" value="Kinase-like_dom_sf"/>
</dbReference>
<keyword evidence="2" id="KW-0808">Transferase</keyword>
<evidence type="ECO:0000256" key="3">
    <source>
        <dbReference type="ARBA" id="ARBA00022741"/>
    </source>
</evidence>
<dbReference type="InterPro" id="IPR000719">
    <property type="entry name" value="Prot_kinase_dom"/>
</dbReference>
<dbReference type="Gene3D" id="1.10.510.10">
    <property type="entry name" value="Transferase(Phosphotransferase) domain 1"/>
    <property type="match status" value="1"/>
</dbReference>
<keyword evidence="4" id="KW-0418">Kinase</keyword>
<protein>
    <recommendedName>
        <fullName evidence="7">Protein kinase domain-containing protein</fullName>
    </recommendedName>
</protein>
<evidence type="ECO:0000259" key="7">
    <source>
        <dbReference type="PROSITE" id="PS50011"/>
    </source>
</evidence>
<dbReference type="PIRSF" id="PIRSF000654">
    <property type="entry name" value="Integrin-linked_kinase"/>
    <property type="match status" value="1"/>
</dbReference>
<dbReference type="SMART" id="SM00220">
    <property type="entry name" value="S_TKc"/>
    <property type="match status" value="1"/>
</dbReference>
<evidence type="ECO:0000256" key="5">
    <source>
        <dbReference type="ARBA" id="ARBA00022840"/>
    </source>
</evidence>
<dbReference type="PROSITE" id="PS00107">
    <property type="entry name" value="PROTEIN_KINASE_ATP"/>
    <property type="match status" value="1"/>
</dbReference>
<dbReference type="GO" id="GO:0005524">
    <property type="term" value="F:ATP binding"/>
    <property type="evidence" value="ECO:0007669"/>
    <property type="project" value="UniProtKB-UniRule"/>
</dbReference>
<keyword evidence="3 6" id="KW-0547">Nucleotide-binding</keyword>
<dbReference type="RefSeq" id="WP_096602969.1">
    <property type="nucleotide sequence ID" value="NZ_OBEN01000010.1"/>
</dbReference>
<organism evidence="8 9">
    <name type="scientific">Hydrogenobacter hydrogenophilus</name>
    <dbReference type="NCBI Taxonomy" id="35835"/>
    <lineage>
        <taxon>Bacteria</taxon>
        <taxon>Pseudomonadati</taxon>
        <taxon>Aquificota</taxon>
        <taxon>Aquificia</taxon>
        <taxon>Aquificales</taxon>
        <taxon>Aquificaceae</taxon>
        <taxon>Hydrogenobacter</taxon>
    </lineage>
</organism>
<dbReference type="SUPFAM" id="SSF56112">
    <property type="entry name" value="Protein kinase-like (PK-like)"/>
    <property type="match status" value="1"/>
</dbReference>
<sequence>MADNVILNTYQVLSFLGSGTFGEVYKVRVLKGRYRGKIMALKVAKNPEVLPYLWKEVQTLLLLNHPHIVSLQSYLYKKDRGELYVLYELMDVGDLKEYVLSKGRLEESDALKVLIHVARGLEFLHGRGYIHGDVKPENIFGKKVLSDVLWKLGDFGLVRIRGSQNVIEVKGTIGYIAPEVFRGEVHRSSDIFSLGCVLHFMLTGRDPFECQDKKEKLRRNKEGLYVIEESLSDRIKKLLSIMLSNDYTKRFMTAKELIQYMVKERLA</sequence>
<keyword evidence="9" id="KW-1185">Reference proteome</keyword>
<name>A0A285P4C4_9AQUI</name>
<dbReference type="PANTHER" id="PTHR24345">
    <property type="entry name" value="SERINE/THREONINE-PROTEIN KINASE PLK"/>
    <property type="match status" value="1"/>
</dbReference>
<proteinExistence type="predicted"/>
<evidence type="ECO:0000313" key="8">
    <source>
        <dbReference type="EMBL" id="SNZ16013.1"/>
    </source>
</evidence>
<gene>
    <name evidence="8" type="ORF">SAMN06265353_1498</name>
</gene>
<dbReference type="Pfam" id="PF00069">
    <property type="entry name" value="Pkinase"/>
    <property type="match status" value="1"/>
</dbReference>
<dbReference type="Proteomes" id="UP000218627">
    <property type="component" value="Unassembled WGS sequence"/>
</dbReference>
<keyword evidence="1" id="KW-0723">Serine/threonine-protein kinase</keyword>
<dbReference type="PANTHER" id="PTHR24345:SF91">
    <property type="entry name" value="SERINE_THREONINE-PROTEIN KINASE PLK4"/>
    <property type="match status" value="1"/>
</dbReference>
<dbReference type="GO" id="GO:0004674">
    <property type="term" value="F:protein serine/threonine kinase activity"/>
    <property type="evidence" value="ECO:0007669"/>
    <property type="project" value="UniProtKB-KW"/>
</dbReference>
<evidence type="ECO:0000256" key="1">
    <source>
        <dbReference type="ARBA" id="ARBA00022527"/>
    </source>
</evidence>
<dbReference type="OrthoDB" id="1766482at2"/>
<evidence type="ECO:0000256" key="6">
    <source>
        <dbReference type="PROSITE-ProRule" id="PRU10141"/>
    </source>
</evidence>
<dbReference type="PROSITE" id="PS50011">
    <property type="entry name" value="PROTEIN_KINASE_DOM"/>
    <property type="match status" value="1"/>
</dbReference>
<feature type="binding site" evidence="6">
    <location>
        <position position="42"/>
    </location>
    <ligand>
        <name>ATP</name>
        <dbReference type="ChEBI" id="CHEBI:30616"/>
    </ligand>
</feature>
<dbReference type="AlphaFoldDB" id="A0A285P4C4"/>
<evidence type="ECO:0000256" key="2">
    <source>
        <dbReference type="ARBA" id="ARBA00022679"/>
    </source>
</evidence>
<evidence type="ECO:0000313" key="9">
    <source>
        <dbReference type="Proteomes" id="UP000218627"/>
    </source>
</evidence>
<dbReference type="CDD" id="cd14014">
    <property type="entry name" value="STKc_PknB_like"/>
    <property type="match status" value="1"/>
</dbReference>
<keyword evidence="5 6" id="KW-0067">ATP-binding</keyword>
<dbReference type="InterPro" id="IPR017441">
    <property type="entry name" value="Protein_kinase_ATP_BS"/>
</dbReference>
<dbReference type="EMBL" id="OBEN01000010">
    <property type="protein sequence ID" value="SNZ16013.1"/>
    <property type="molecule type" value="Genomic_DNA"/>
</dbReference>
<reference evidence="9" key="1">
    <citation type="submission" date="2017-09" db="EMBL/GenBank/DDBJ databases">
        <authorList>
            <person name="Varghese N."/>
            <person name="Submissions S."/>
        </authorList>
    </citation>
    <scope>NUCLEOTIDE SEQUENCE [LARGE SCALE GENOMIC DNA]</scope>
    <source>
        <strain evidence="9">DSM 2913</strain>
    </source>
</reference>